<sequence length="403" mass="42901">MNAPFAPLMVGTTVLRVLSGRLSGAEHRLHAGKFVRVGHGFDHDIVLRDASTRGVSMEVALGDDVARVRVIGGRVMLLGRPVLDGEEVALPPYVPMRIGVFAVAIGDPRSTRWEEAARLSTMLSPQTDAEPPERAGIGERVATRLYPMRGALSLGRQWPLYGVVAALFLLVTLAAAPASHWIARQFRDAGIDRAMLASAGFGDLKVSDGPDGTVIRGTVKDDAALARLRMIVSDRIGPAILDVDTMEGLAASATDLLRAQGVDGEAKARRGNALMVSAEFLPADRQIELAKLIKQDLPAVSRVYFAADAKRGDRDLQYFFSGSQFGLATFVDGDPGYLTTADGTRWFAGAQVPTGHRIIAIGQGRASFERDGQVEELVLGPSTPPAPDQSIPVSGETSGVTQS</sequence>
<keyword evidence="2" id="KW-0472">Membrane</keyword>
<feature type="region of interest" description="Disordered" evidence="1">
    <location>
        <begin position="376"/>
        <end position="403"/>
    </location>
</feature>
<keyword evidence="2" id="KW-0812">Transmembrane</keyword>
<reference evidence="3 4" key="1">
    <citation type="submission" date="2020-08" db="EMBL/GenBank/DDBJ databases">
        <title>Genomic Encyclopedia of Type Strains, Phase IV (KMG-IV): sequencing the most valuable type-strain genomes for metagenomic binning, comparative biology and taxonomic classification.</title>
        <authorList>
            <person name="Goeker M."/>
        </authorList>
    </citation>
    <scope>NUCLEOTIDE SEQUENCE [LARGE SCALE GENOMIC DNA]</scope>
    <source>
        <strain evidence="3 4">DSM 26736</strain>
    </source>
</reference>
<dbReference type="EMBL" id="JACIJF010000005">
    <property type="protein sequence ID" value="MBB5710905.1"/>
    <property type="molecule type" value="Genomic_DNA"/>
</dbReference>
<dbReference type="Proteomes" id="UP000527143">
    <property type="component" value="Unassembled WGS sequence"/>
</dbReference>
<evidence type="ECO:0000313" key="3">
    <source>
        <dbReference type="EMBL" id="MBB5710905.1"/>
    </source>
</evidence>
<feature type="transmembrane region" description="Helical" evidence="2">
    <location>
        <begin position="158"/>
        <end position="183"/>
    </location>
</feature>
<gene>
    <name evidence="3" type="ORF">FHT02_002145</name>
</gene>
<feature type="compositionally biased region" description="Polar residues" evidence="1">
    <location>
        <begin position="391"/>
        <end position="403"/>
    </location>
</feature>
<organism evidence="3 4">
    <name type="scientific">Sphingomonas xinjiangensis</name>
    <dbReference type="NCBI Taxonomy" id="643568"/>
    <lineage>
        <taxon>Bacteria</taxon>
        <taxon>Pseudomonadati</taxon>
        <taxon>Pseudomonadota</taxon>
        <taxon>Alphaproteobacteria</taxon>
        <taxon>Sphingomonadales</taxon>
        <taxon>Sphingomonadaceae</taxon>
        <taxon>Sphingomonas</taxon>
    </lineage>
</organism>
<proteinExistence type="predicted"/>
<comment type="caution">
    <text evidence="3">The sequence shown here is derived from an EMBL/GenBank/DDBJ whole genome shotgun (WGS) entry which is preliminary data.</text>
</comment>
<keyword evidence="2" id="KW-1133">Transmembrane helix</keyword>
<keyword evidence="4" id="KW-1185">Reference proteome</keyword>
<evidence type="ECO:0000256" key="2">
    <source>
        <dbReference type="SAM" id="Phobius"/>
    </source>
</evidence>
<dbReference type="AlphaFoldDB" id="A0A840YF19"/>
<protein>
    <recommendedName>
        <fullName evidence="5">Type III secretion apparatus protein, YscD/HrpQ family</fullName>
    </recommendedName>
</protein>
<name>A0A840YF19_9SPHN</name>
<evidence type="ECO:0008006" key="5">
    <source>
        <dbReference type="Google" id="ProtNLM"/>
    </source>
</evidence>
<evidence type="ECO:0000313" key="4">
    <source>
        <dbReference type="Proteomes" id="UP000527143"/>
    </source>
</evidence>
<accession>A0A840YF19</accession>
<evidence type="ECO:0000256" key="1">
    <source>
        <dbReference type="SAM" id="MobiDB-lite"/>
    </source>
</evidence>
<dbReference type="RefSeq" id="WP_184087265.1">
    <property type="nucleotide sequence ID" value="NZ_JACIJF010000005.1"/>
</dbReference>